<accession>A0A1G4QBC7</accession>
<gene>
    <name evidence="6" type="ORF">SAMN04487970_100685</name>
</gene>
<dbReference type="GO" id="GO:0004757">
    <property type="term" value="F:sepiapterin reductase (NADP+) activity"/>
    <property type="evidence" value="ECO:0007669"/>
    <property type="project" value="TreeGrafter"/>
</dbReference>
<dbReference type="PRINTS" id="PR00081">
    <property type="entry name" value="GDHRDH"/>
</dbReference>
<name>A0A1G4QBC7_9BACL</name>
<dbReference type="OrthoDB" id="9794387at2"/>
<dbReference type="InterPro" id="IPR020904">
    <property type="entry name" value="Sc_DH/Rdtase_CS"/>
</dbReference>
<dbReference type="Pfam" id="PF00106">
    <property type="entry name" value="adh_short"/>
    <property type="match status" value="1"/>
</dbReference>
<dbReference type="InterPro" id="IPR036291">
    <property type="entry name" value="NAD(P)-bd_dom_sf"/>
</dbReference>
<dbReference type="NCBIfam" id="NF005381">
    <property type="entry name" value="PRK06924.1"/>
    <property type="match status" value="1"/>
</dbReference>
<dbReference type="InterPro" id="IPR051721">
    <property type="entry name" value="Biopterin_syn/organic_redct"/>
</dbReference>
<dbReference type="PANTHER" id="PTHR44085">
    <property type="entry name" value="SEPIAPTERIN REDUCTASE"/>
    <property type="match status" value="1"/>
</dbReference>
<evidence type="ECO:0000256" key="5">
    <source>
        <dbReference type="ARBA" id="ARBA00023002"/>
    </source>
</evidence>
<evidence type="ECO:0000313" key="6">
    <source>
        <dbReference type="EMBL" id="SCW41777.1"/>
    </source>
</evidence>
<dbReference type="GO" id="GO:0005737">
    <property type="term" value="C:cytoplasm"/>
    <property type="evidence" value="ECO:0007669"/>
    <property type="project" value="UniProtKB-SubCell"/>
</dbReference>
<sequence>MKGYVVTGASKGLGLALTRRLLAAGHRVIGISRTAVDTADARDRADGAAARRKAEHYAYDLKRVDGIEALIETIVRSLEKEPLDALTLINNAGMLEPIMPLDQADSLTLTEQMNVNLLAPMLLMSAFIRATKDWPASTVRTIVNISSGAGKKPYSGWSGYCATKAGLDMLTRCVGLEQGDGPQAVKIVSIAPGVVDTGMQELIRGTEPDRFPEVERFVGLKQTGGLYTPDEAAERIINVVEGGRFAQGEVLDIRHLPQA</sequence>
<dbReference type="Proteomes" id="UP000198601">
    <property type="component" value="Unassembled WGS sequence"/>
</dbReference>
<keyword evidence="4" id="KW-0521">NADP</keyword>
<dbReference type="InterPro" id="IPR002347">
    <property type="entry name" value="SDR_fam"/>
</dbReference>
<keyword evidence="5" id="KW-0560">Oxidoreductase</keyword>
<dbReference type="PANTHER" id="PTHR44085:SF2">
    <property type="entry name" value="SEPIAPTERIN REDUCTASE"/>
    <property type="match status" value="1"/>
</dbReference>
<proteinExistence type="inferred from homology"/>
<dbReference type="EMBL" id="FMTT01000006">
    <property type="protein sequence ID" value="SCW41777.1"/>
    <property type="molecule type" value="Genomic_DNA"/>
</dbReference>
<comment type="subcellular location">
    <subcellularLocation>
        <location evidence="1">Cytoplasm</location>
    </subcellularLocation>
</comment>
<dbReference type="Gene3D" id="3.40.50.720">
    <property type="entry name" value="NAD(P)-binding Rossmann-like Domain"/>
    <property type="match status" value="1"/>
</dbReference>
<organism evidence="6 7">
    <name type="scientific">Paenibacillus tianmuensis</name>
    <dbReference type="NCBI Taxonomy" id="624147"/>
    <lineage>
        <taxon>Bacteria</taxon>
        <taxon>Bacillati</taxon>
        <taxon>Bacillota</taxon>
        <taxon>Bacilli</taxon>
        <taxon>Bacillales</taxon>
        <taxon>Paenibacillaceae</taxon>
        <taxon>Paenibacillus</taxon>
    </lineage>
</organism>
<evidence type="ECO:0000256" key="2">
    <source>
        <dbReference type="ARBA" id="ARBA00006484"/>
    </source>
</evidence>
<protein>
    <submittedName>
        <fullName evidence="6">Benzil reductase ((S)-benzoin forming)</fullName>
    </submittedName>
</protein>
<evidence type="ECO:0000256" key="3">
    <source>
        <dbReference type="ARBA" id="ARBA00022490"/>
    </source>
</evidence>
<dbReference type="STRING" id="624147.SAMN04487970_100685"/>
<reference evidence="7" key="1">
    <citation type="submission" date="2016-10" db="EMBL/GenBank/DDBJ databases">
        <authorList>
            <person name="Varghese N."/>
            <person name="Submissions S."/>
        </authorList>
    </citation>
    <scope>NUCLEOTIDE SEQUENCE [LARGE SCALE GENOMIC DNA]</scope>
    <source>
        <strain evidence="7">CGMCC 1.8946</strain>
    </source>
</reference>
<keyword evidence="7" id="KW-1185">Reference proteome</keyword>
<dbReference type="GO" id="GO:0006729">
    <property type="term" value="P:tetrahydrobiopterin biosynthetic process"/>
    <property type="evidence" value="ECO:0007669"/>
    <property type="project" value="TreeGrafter"/>
</dbReference>
<dbReference type="AlphaFoldDB" id="A0A1G4QBC7"/>
<keyword evidence="3" id="KW-0963">Cytoplasm</keyword>
<evidence type="ECO:0000256" key="4">
    <source>
        <dbReference type="ARBA" id="ARBA00022857"/>
    </source>
</evidence>
<dbReference type="PROSITE" id="PS00061">
    <property type="entry name" value="ADH_SHORT"/>
    <property type="match status" value="1"/>
</dbReference>
<dbReference type="SUPFAM" id="SSF51735">
    <property type="entry name" value="NAD(P)-binding Rossmann-fold domains"/>
    <property type="match status" value="1"/>
</dbReference>
<evidence type="ECO:0000256" key="1">
    <source>
        <dbReference type="ARBA" id="ARBA00004496"/>
    </source>
</evidence>
<evidence type="ECO:0000313" key="7">
    <source>
        <dbReference type="Proteomes" id="UP000198601"/>
    </source>
</evidence>
<comment type="similarity">
    <text evidence="2">Belongs to the short-chain dehydrogenases/reductases (SDR) family.</text>
</comment>
<dbReference type="RefSeq" id="WP_090668391.1">
    <property type="nucleotide sequence ID" value="NZ_FMTT01000006.1"/>
</dbReference>